<keyword evidence="4 9" id="KW-0547">Nucleotide-binding</keyword>
<feature type="binding site" evidence="9">
    <location>
        <position position="72"/>
    </location>
    <ligand>
        <name>substrate</name>
    </ligand>
</feature>
<accession>A0ABW9F6A5</accession>
<feature type="binding site" evidence="9">
    <location>
        <begin position="8"/>
        <end position="9"/>
    </location>
    <ligand>
        <name>ATP</name>
        <dbReference type="ChEBI" id="CHEBI:30616"/>
    </ligand>
</feature>
<dbReference type="PANTHER" id="PTHR21342:SF1">
    <property type="entry name" value="PHOSPHOPANTETHEINE ADENYLYLTRANSFERASE"/>
    <property type="match status" value="1"/>
</dbReference>
<evidence type="ECO:0000313" key="12">
    <source>
        <dbReference type="Proteomes" id="UP001629536"/>
    </source>
</evidence>
<evidence type="ECO:0000256" key="5">
    <source>
        <dbReference type="ARBA" id="ARBA00022840"/>
    </source>
</evidence>
<name>A0ABW9F6A5_9FIRM</name>
<comment type="pathway">
    <text evidence="9">Cofactor biosynthesis; coenzyme A biosynthesis; CoA from (R)-pantothenate: step 4/5.</text>
</comment>
<organism evidence="11 12">
    <name type="scientific">Helcococcus bovis</name>
    <dbReference type="NCBI Taxonomy" id="3153252"/>
    <lineage>
        <taxon>Bacteria</taxon>
        <taxon>Bacillati</taxon>
        <taxon>Bacillota</taxon>
        <taxon>Tissierellia</taxon>
        <taxon>Tissierellales</taxon>
        <taxon>Peptoniphilaceae</taxon>
        <taxon>Helcococcus</taxon>
    </lineage>
</organism>
<dbReference type="PANTHER" id="PTHR21342">
    <property type="entry name" value="PHOSPHOPANTETHEINE ADENYLYLTRANSFERASE"/>
    <property type="match status" value="1"/>
</dbReference>
<evidence type="ECO:0000256" key="4">
    <source>
        <dbReference type="ARBA" id="ARBA00022741"/>
    </source>
</evidence>
<reference evidence="11 12" key="1">
    <citation type="journal article" date="2024" name="Front. Microbiol.">
        <title>Pangenomic and biochemical analyses of Helcococcus ovis reveal widespread tetracycline resistance and a novel bacterial species, Helcococcus bovis.</title>
        <authorList>
            <person name="Cunha F."/>
            <person name="Zhai Y."/>
            <person name="Casaro S."/>
            <person name="Jones K.L."/>
            <person name="Hernandez M."/>
            <person name="Bisinotto R.S."/>
            <person name="Kariyawasam S."/>
            <person name="Brown M.B."/>
            <person name="Phillips A."/>
            <person name="Jeong K.C."/>
            <person name="Galvao K.N."/>
        </authorList>
    </citation>
    <scope>NUCLEOTIDE SEQUENCE [LARGE SCALE GENOMIC DNA]</scope>
    <source>
        <strain evidence="11 12">KG197</strain>
    </source>
</reference>
<dbReference type="EMBL" id="JBFNFH010000005">
    <property type="protein sequence ID" value="MFM1524658.1"/>
    <property type="molecule type" value="Genomic_DNA"/>
</dbReference>
<comment type="similarity">
    <text evidence="9">Belongs to the bacterial CoaD family.</text>
</comment>
<keyword evidence="2 9" id="KW-0808">Transferase</keyword>
<feature type="domain" description="Cytidyltransferase-like" evidence="10">
    <location>
        <begin position="4"/>
        <end position="133"/>
    </location>
</feature>
<dbReference type="InterPro" id="IPR014729">
    <property type="entry name" value="Rossmann-like_a/b/a_fold"/>
</dbReference>
<feature type="binding site" evidence="9">
    <location>
        <position position="86"/>
    </location>
    <ligand>
        <name>substrate</name>
    </ligand>
</feature>
<dbReference type="GO" id="GO:0004595">
    <property type="term" value="F:pantetheine-phosphate adenylyltransferase activity"/>
    <property type="evidence" value="ECO:0007669"/>
    <property type="project" value="UniProtKB-EC"/>
</dbReference>
<dbReference type="InterPro" id="IPR004821">
    <property type="entry name" value="Cyt_trans-like"/>
</dbReference>
<evidence type="ECO:0000256" key="7">
    <source>
        <dbReference type="ARBA" id="ARBA00022993"/>
    </source>
</evidence>
<dbReference type="Pfam" id="PF01467">
    <property type="entry name" value="CTP_transf_like"/>
    <property type="match status" value="1"/>
</dbReference>
<comment type="caution">
    <text evidence="11">The sequence shown here is derived from an EMBL/GenBank/DDBJ whole genome shotgun (WGS) entry which is preliminary data.</text>
</comment>
<evidence type="ECO:0000313" key="11">
    <source>
        <dbReference type="EMBL" id="MFM1524658.1"/>
    </source>
</evidence>
<dbReference type="SUPFAM" id="SSF52374">
    <property type="entry name" value="Nucleotidylyl transferase"/>
    <property type="match status" value="1"/>
</dbReference>
<dbReference type="CDD" id="cd02163">
    <property type="entry name" value="PPAT"/>
    <property type="match status" value="1"/>
</dbReference>
<keyword evidence="5 9" id="KW-0067">ATP-binding</keyword>
<evidence type="ECO:0000256" key="9">
    <source>
        <dbReference type="HAMAP-Rule" id="MF_00151"/>
    </source>
</evidence>
<evidence type="ECO:0000256" key="6">
    <source>
        <dbReference type="ARBA" id="ARBA00022842"/>
    </source>
</evidence>
<comment type="subunit">
    <text evidence="9">Homohexamer.</text>
</comment>
<gene>
    <name evidence="9 11" type="primary">coaD</name>
    <name evidence="11" type="ORF">ABGF40_03125</name>
</gene>
<feature type="site" description="Transition state stabilizer" evidence="9">
    <location>
        <position position="16"/>
    </location>
</feature>
<comment type="cofactor">
    <cofactor evidence="9">
        <name>Mg(2+)</name>
        <dbReference type="ChEBI" id="CHEBI:18420"/>
    </cofactor>
</comment>
<dbReference type="HAMAP" id="MF_00151">
    <property type="entry name" value="PPAT_bact"/>
    <property type="match status" value="1"/>
</dbReference>
<evidence type="ECO:0000256" key="8">
    <source>
        <dbReference type="ARBA" id="ARBA00029346"/>
    </source>
</evidence>
<feature type="binding site" evidence="9">
    <location>
        <position position="16"/>
    </location>
    <ligand>
        <name>ATP</name>
        <dbReference type="ChEBI" id="CHEBI:30616"/>
    </ligand>
</feature>
<sequence>MKVVYPGSFDPVTNGHIDIIKRASKLFGEVVVCVLVNNKKKYLFNMEERIEMLEELLYDYDNVKVCMYSGLLIDFVEKNKIDSIIRGIRAISDYESELQFAQMNKFYSITNVETVFMVAEPEMSYLSSSIVKEIASFNGDVSRLVPKNVEIKIKEKFK</sequence>
<dbReference type="RefSeq" id="WP_408105872.1">
    <property type="nucleotide sequence ID" value="NZ_JBFNFH010000005.1"/>
</dbReference>
<protein>
    <recommendedName>
        <fullName evidence="9">Phosphopantetheine adenylyltransferase</fullName>
        <ecNumber evidence="9">2.7.7.3</ecNumber>
    </recommendedName>
    <alternativeName>
        <fullName evidence="9">Dephospho-CoA pyrophosphorylase</fullName>
    </alternativeName>
    <alternativeName>
        <fullName evidence="9">Pantetheine-phosphate adenylyltransferase</fullName>
        <shortName evidence="9">PPAT</shortName>
    </alternativeName>
</protein>
<dbReference type="Gene3D" id="3.40.50.620">
    <property type="entry name" value="HUPs"/>
    <property type="match status" value="1"/>
</dbReference>
<dbReference type="Proteomes" id="UP001629536">
    <property type="component" value="Unassembled WGS sequence"/>
</dbReference>
<evidence type="ECO:0000256" key="1">
    <source>
        <dbReference type="ARBA" id="ARBA00022490"/>
    </source>
</evidence>
<dbReference type="NCBIfam" id="TIGR00125">
    <property type="entry name" value="cyt_tran_rel"/>
    <property type="match status" value="1"/>
</dbReference>
<proteinExistence type="inferred from homology"/>
<keyword evidence="7 9" id="KW-0173">Coenzyme A biosynthesis</keyword>
<comment type="function">
    <text evidence="9">Reversibly transfers an adenylyl group from ATP to 4'-phosphopantetheine, yielding dephospho-CoA (dPCoA) and pyrophosphate.</text>
</comment>
<feature type="binding site" evidence="9">
    <location>
        <position position="40"/>
    </location>
    <ligand>
        <name>substrate</name>
    </ligand>
</feature>
<keyword evidence="12" id="KW-1185">Reference proteome</keyword>
<keyword evidence="1 9" id="KW-0963">Cytoplasm</keyword>
<feature type="binding site" evidence="9">
    <location>
        <begin position="87"/>
        <end position="89"/>
    </location>
    <ligand>
        <name>ATP</name>
        <dbReference type="ChEBI" id="CHEBI:30616"/>
    </ligand>
</feature>
<dbReference type="PRINTS" id="PR01020">
    <property type="entry name" value="LPSBIOSNTHSS"/>
</dbReference>
<dbReference type="InterPro" id="IPR001980">
    <property type="entry name" value="PPAT"/>
</dbReference>
<comment type="catalytic activity">
    <reaction evidence="8 9">
        <text>(R)-4'-phosphopantetheine + ATP + H(+) = 3'-dephospho-CoA + diphosphate</text>
        <dbReference type="Rhea" id="RHEA:19801"/>
        <dbReference type="ChEBI" id="CHEBI:15378"/>
        <dbReference type="ChEBI" id="CHEBI:30616"/>
        <dbReference type="ChEBI" id="CHEBI:33019"/>
        <dbReference type="ChEBI" id="CHEBI:57328"/>
        <dbReference type="ChEBI" id="CHEBI:61723"/>
        <dbReference type="EC" id="2.7.7.3"/>
    </reaction>
</comment>
<dbReference type="EC" id="2.7.7.3" evidence="9"/>
<evidence type="ECO:0000259" key="10">
    <source>
        <dbReference type="Pfam" id="PF01467"/>
    </source>
</evidence>
<evidence type="ECO:0000256" key="3">
    <source>
        <dbReference type="ARBA" id="ARBA00022695"/>
    </source>
</evidence>
<feature type="binding site" evidence="9">
    <location>
        <position position="97"/>
    </location>
    <ligand>
        <name>ATP</name>
        <dbReference type="ChEBI" id="CHEBI:30616"/>
    </ligand>
</feature>
<feature type="binding site" evidence="9">
    <location>
        <position position="8"/>
    </location>
    <ligand>
        <name>substrate</name>
    </ligand>
</feature>
<comment type="subcellular location">
    <subcellularLocation>
        <location evidence="9">Cytoplasm</location>
    </subcellularLocation>
</comment>
<keyword evidence="6 9" id="KW-0460">Magnesium</keyword>
<keyword evidence="3 9" id="KW-0548">Nucleotidyltransferase</keyword>
<feature type="binding site" evidence="9">
    <location>
        <begin position="123"/>
        <end position="129"/>
    </location>
    <ligand>
        <name>ATP</name>
        <dbReference type="ChEBI" id="CHEBI:30616"/>
    </ligand>
</feature>
<dbReference type="NCBIfam" id="TIGR01510">
    <property type="entry name" value="coaD_prev_kdtB"/>
    <property type="match status" value="1"/>
</dbReference>
<evidence type="ECO:0000256" key="2">
    <source>
        <dbReference type="ARBA" id="ARBA00022679"/>
    </source>
</evidence>